<organism evidence="3 4">
    <name type="scientific">Flagellimonas ochracea</name>
    <dbReference type="NCBI Taxonomy" id="2696472"/>
    <lineage>
        <taxon>Bacteria</taxon>
        <taxon>Pseudomonadati</taxon>
        <taxon>Bacteroidota</taxon>
        <taxon>Flavobacteriia</taxon>
        <taxon>Flavobacteriales</taxon>
        <taxon>Flavobacteriaceae</taxon>
        <taxon>Flagellimonas</taxon>
    </lineage>
</organism>
<proteinExistence type="predicted"/>
<accession>A0A964TE90</accession>
<keyword evidence="2" id="KW-0472">Membrane</keyword>
<gene>
    <name evidence="3" type="ORF">GTQ34_14960</name>
</gene>
<evidence type="ECO:0000256" key="2">
    <source>
        <dbReference type="SAM" id="Phobius"/>
    </source>
</evidence>
<dbReference type="RefSeq" id="WP_166524623.1">
    <property type="nucleotide sequence ID" value="NZ_JAAABI010000007.1"/>
</dbReference>
<feature type="coiled-coil region" evidence="1">
    <location>
        <begin position="118"/>
        <end position="145"/>
    </location>
</feature>
<dbReference type="EMBL" id="JAAABI010000007">
    <property type="protein sequence ID" value="NAY93212.1"/>
    <property type="molecule type" value="Genomic_DNA"/>
</dbReference>
<keyword evidence="1" id="KW-0175">Coiled coil</keyword>
<name>A0A964TE90_9FLAO</name>
<dbReference type="Proteomes" id="UP000667650">
    <property type="component" value="Unassembled WGS sequence"/>
</dbReference>
<keyword evidence="4" id="KW-1185">Reference proteome</keyword>
<dbReference type="AlphaFoldDB" id="A0A964TE90"/>
<keyword evidence="2" id="KW-0812">Transmembrane</keyword>
<comment type="caution">
    <text evidence="3">The sequence shown here is derived from an EMBL/GenBank/DDBJ whole genome shotgun (WGS) entry which is preliminary data.</text>
</comment>
<evidence type="ECO:0000313" key="3">
    <source>
        <dbReference type="EMBL" id="NAY93212.1"/>
    </source>
</evidence>
<evidence type="ECO:0008006" key="5">
    <source>
        <dbReference type="Google" id="ProtNLM"/>
    </source>
</evidence>
<evidence type="ECO:0000256" key="1">
    <source>
        <dbReference type="SAM" id="Coils"/>
    </source>
</evidence>
<evidence type="ECO:0000313" key="4">
    <source>
        <dbReference type="Proteomes" id="UP000667650"/>
    </source>
</evidence>
<keyword evidence="2" id="KW-1133">Transmembrane helix</keyword>
<reference evidence="3" key="1">
    <citation type="submission" date="2020-01" db="EMBL/GenBank/DDBJ databases">
        <title>Muricauda ochracea sp. nov., isolated from a tidal flat of Garorim bay in Korea.</title>
        <authorList>
            <person name="Kim D."/>
            <person name="Yoo Y."/>
            <person name="Kim J.-J."/>
        </authorList>
    </citation>
    <scope>NUCLEOTIDE SEQUENCE</scope>
    <source>
        <strain evidence="3">JGD-17</strain>
    </source>
</reference>
<protein>
    <recommendedName>
        <fullName evidence="5">DUF4179 domain-containing protein</fullName>
    </recommendedName>
</protein>
<sequence>MEKDNIEQLFERLQGQIDFEEPVTGHSERFMEKLQKHKGAIPLRSRKNTWWKSLSIAASLALIAILGLQVFNIEPNIKQQVVKIAPEVSDTEFYFASLIEEQVQLLKDEKTPQTAQLVDDTLMQLEHLEEDYKKLEQDLVNGGDSKIILNAMINNFQIRIDLLKEVLGNIENIKNFNSYDDENITI</sequence>
<feature type="transmembrane region" description="Helical" evidence="2">
    <location>
        <begin position="54"/>
        <end position="71"/>
    </location>
</feature>